<accession>A0A7Y8KKF1</accession>
<feature type="non-terminal residue" evidence="1">
    <location>
        <position position="1"/>
    </location>
</feature>
<comment type="caution">
    <text evidence="1">The sequence shown here is derived from an EMBL/GenBank/DDBJ whole genome shotgun (WGS) entry which is preliminary data.</text>
</comment>
<gene>
    <name evidence="1" type="ORF">HX893_31400</name>
</gene>
<dbReference type="Proteomes" id="UP000585226">
    <property type="component" value="Unassembled WGS sequence"/>
</dbReference>
<name>A0A7Y8KKF1_9PSED</name>
<dbReference type="AlphaFoldDB" id="A0A7Y8KKF1"/>
<organism evidence="1 2">
    <name type="scientific">Pseudomonas reactans</name>
    <dbReference type="NCBI Taxonomy" id="117680"/>
    <lineage>
        <taxon>Bacteria</taxon>
        <taxon>Pseudomonadati</taxon>
        <taxon>Pseudomonadota</taxon>
        <taxon>Gammaproteobacteria</taxon>
        <taxon>Pseudomonadales</taxon>
        <taxon>Pseudomonadaceae</taxon>
        <taxon>Pseudomonas</taxon>
    </lineage>
</organism>
<proteinExistence type="predicted"/>
<sequence>ESSADKAVAAYYAANKARFEGMFNPALVSSTR</sequence>
<reference evidence="1 2" key="1">
    <citation type="submission" date="2020-04" db="EMBL/GenBank/DDBJ databases">
        <title>Molecular characterization of pseudomonads from Agaricus bisporus reveal novel blotch 2 pathogens in Western Europe.</title>
        <authorList>
            <person name="Taparia T."/>
            <person name="Krijger M."/>
            <person name="Haynes E."/>
            <person name="Elpinstone J.G."/>
            <person name="Noble R."/>
            <person name="Van Der Wolf J."/>
        </authorList>
    </citation>
    <scope>NUCLEOTIDE SEQUENCE [LARGE SCALE GENOMIC DNA]</scope>
    <source>
        <strain evidence="1 2">P8021</strain>
    </source>
</reference>
<dbReference type="EMBL" id="JACASD010000112">
    <property type="protein sequence ID" value="NWE92637.1"/>
    <property type="molecule type" value="Genomic_DNA"/>
</dbReference>
<evidence type="ECO:0000313" key="2">
    <source>
        <dbReference type="Proteomes" id="UP000585226"/>
    </source>
</evidence>
<protein>
    <submittedName>
        <fullName evidence="1">Glycine/betaine ABC transporter substrate-binding protein</fullName>
    </submittedName>
</protein>
<evidence type="ECO:0000313" key="1">
    <source>
        <dbReference type="EMBL" id="NWE92637.1"/>
    </source>
</evidence>